<accession>A0A2K4X727</accession>
<dbReference type="InterPro" id="IPR021334">
    <property type="entry name" value="DUF2947"/>
</dbReference>
<dbReference type="AlphaFoldDB" id="A0A2K4X727"/>
<dbReference type="Proteomes" id="UP000615003">
    <property type="component" value="Unassembled WGS sequence"/>
</dbReference>
<organism evidence="2 3">
    <name type="scientific">Pseudoalteromonas carrageenovora IAM 12662</name>
    <dbReference type="NCBI Taxonomy" id="1314868"/>
    <lineage>
        <taxon>Bacteria</taxon>
        <taxon>Pseudomonadati</taxon>
        <taxon>Pseudomonadota</taxon>
        <taxon>Gammaproteobacteria</taxon>
        <taxon>Alteromonadales</taxon>
        <taxon>Pseudoalteromonadaceae</taxon>
        <taxon>Pseudoalteromonas</taxon>
    </lineage>
</organism>
<evidence type="ECO:0008006" key="5">
    <source>
        <dbReference type="Google" id="ProtNLM"/>
    </source>
</evidence>
<dbReference type="Proteomes" id="UP000238288">
    <property type="component" value="Chromosome PCAR9a"/>
</dbReference>
<reference evidence="1 4" key="1">
    <citation type="submission" date="2015-06" db="EMBL/GenBank/DDBJ databases">
        <title>Genome sequence of Pseudoalteromonas carrageenovora.</title>
        <authorList>
            <person name="Xie B.-B."/>
            <person name="Rong J.-C."/>
            <person name="Qin Q.-L."/>
            <person name="Zhang Y.-Z."/>
        </authorList>
    </citation>
    <scope>NUCLEOTIDE SEQUENCE [LARGE SCALE GENOMIC DNA]</scope>
    <source>
        <strain evidence="1 4">IAM 12662</strain>
    </source>
</reference>
<proteinExistence type="predicted"/>
<dbReference type="Pfam" id="PF11163">
    <property type="entry name" value="DUF2947"/>
    <property type="match status" value="1"/>
</dbReference>
<sequence length="173" mass="20311">MWLAFIMPNNIPNTMNYILLDDYKKAWVFRHKDIPVSDEDAARIKPMSEERAAVLWATMVSREHDHPDFFDKTDWCGKEESFSEEVNWEDAWENSDEHLPQSILEHLDWQANTTVYFCMARNNIIETTFDVFKRNWQNFMFLADGSLLLGKKRNTVVQFLESGNAKLGEKPSA</sequence>
<dbReference type="EMBL" id="LT965928">
    <property type="protein sequence ID" value="SOU40107.1"/>
    <property type="molecule type" value="Genomic_DNA"/>
</dbReference>
<gene>
    <name evidence="2" type="ORF">PCAR9_A20539</name>
    <name evidence="1" type="ORF">PCARR_a0619</name>
</gene>
<evidence type="ECO:0000313" key="4">
    <source>
        <dbReference type="Proteomes" id="UP000615003"/>
    </source>
</evidence>
<reference evidence="2 3" key="2">
    <citation type="submission" date="2017-11" db="EMBL/GenBank/DDBJ databases">
        <authorList>
            <person name="Han C.G."/>
        </authorList>
    </citation>
    <scope>NUCLEOTIDE SEQUENCE [LARGE SCALE GENOMIC DNA]</scope>
    <source>
        <strain evidence="3">ATCC 43555</strain>
        <strain evidence="2">ATCC43555</strain>
    </source>
</reference>
<evidence type="ECO:0000313" key="2">
    <source>
        <dbReference type="EMBL" id="SOU40107.1"/>
    </source>
</evidence>
<evidence type="ECO:0000313" key="3">
    <source>
        <dbReference type="Proteomes" id="UP000238288"/>
    </source>
</evidence>
<dbReference type="EMBL" id="AQGW01000018">
    <property type="protein sequence ID" value="MBE0382315.1"/>
    <property type="molecule type" value="Genomic_DNA"/>
</dbReference>
<keyword evidence="4" id="KW-1185">Reference proteome</keyword>
<protein>
    <recommendedName>
        <fullName evidence="5">DUF2947 domain-containing protein</fullName>
    </recommendedName>
</protein>
<evidence type="ECO:0000313" key="1">
    <source>
        <dbReference type="EMBL" id="MBE0382315.1"/>
    </source>
</evidence>
<name>A0A2K4X727_PSEVC</name>